<organism evidence="1 2">
    <name type="scientific">Massilia glaciei</name>
    <dbReference type="NCBI Taxonomy" id="1524097"/>
    <lineage>
        <taxon>Bacteria</taxon>
        <taxon>Pseudomonadati</taxon>
        <taxon>Pseudomonadota</taxon>
        <taxon>Betaproteobacteria</taxon>
        <taxon>Burkholderiales</taxon>
        <taxon>Oxalobacteraceae</taxon>
        <taxon>Telluria group</taxon>
        <taxon>Massilia</taxon>
    </lineage>
</organism>
<reference evidence="1 2" key="1">
    <citation type="submission" date="2018-04" db="EMBL/GenBank/DDBJ databases">
        <title>Massilia violaceinigra sp. nov., a novel purple-pigmented bacterium isolated from Tianshan glacier, Xinjiang, China.</title>
        <authorList>
            <person name="Wang H."/>
        </authorList>
    </citation>
    <scope>NUCLEOTIDE SEQUENCE [LARGE SCALE GENOMIC DNA]</scope>
    <source>
        <strain evidence="1 2">B448-2</strain>
    </source>
</reference>
<proteinExistence type="predicted"/>
<protein>
    <submittedName>
        <fullName evidence="1">Uncharacterized protein</fullName>
    </submittedName>
</protein>
<dbReference type="AlphaFoldDB" id="A0A2U2HJ78"/>
<sequence>MLALQMPLLWRIPDKYPQKAIGAYDTTIPFDRFMLLEGQRIVLPEAKPVVHFSITAKQLLVYDCLPNSALVPLLSKRLIHALRELCEDDFQSIPTVVVATDMQLDDYSFLNATTCVPAIDHACSNYFMVPETEQIMGFRKLRHRPNCLGERHLARDVEYRSHLLASEKVLGLLRRLKAKGAELLTAEEVHW</sequence>
<accession>A0A2U2HJ78</accession>
<comment type="caution">
    <text evidence="1">The sequence shown here is derived from an EMBL/GenBank/DDBJ whole genome shotgun (WGS) entry which is preliminary data.</text>
</comment>
<keyword evidence="2" id="KW-1185">Reference proteome</keyword>
<dbReference type="EMBL" id="PXWF02000237">
    <property type="protein sequence ID" value="PWF47607.1"/>
    <property type="molecule type" value="Genomic_DNA"/>
</dbReference>
<evidence type="ECO:0000313" key="2">
    <source>
        <dbReference type="Proteomes" id="UP000241421"/>
    </source>
</evidence>
<evidence type="ECO:0000313" key="1">
    <source>
        <dbReference type="EMBL" id="PWF47607.1"/>
    </source>
</evidence>
<name>A0A2U2HJ78_9BURK</name>
<gene>
    <name evidence="1" type="ORF">C7C56_014770</name>
</gene>
<dbReference type="Proteomes" id="UP000241421">
    <property type="component" value="Unassembled WGS sequence"/>
</dbReference>